<evidence type="ECO:0000259" key="13">
    <source>
        <dbReference type="Pfam" id="PF12483"/>
    </source>
</evidence>
<evidence type="ECO:0000256" key="5">
    <source>
        <dbReference type="ARBA" id="ARBA00022692"/>
    </source>
</evidence>
<evidence type="ECO:0000313" key="14">
    <source>
        <dbReference type="EMBL" id="QPV61837.1"/>
    </source>
</evidence>
<dbReference type="GO" id="GO:0016567">
    <property type="term" value="P:protein ubiquitination"/>
    <property type="evidence" value="ECO:0007669"/>
    <property type="project" value="InterPro"/>
</dbReference>
<reference evidence="14 15" key="1">
    <citation type="submission" date="2020-12" db="EMBL/GenBank/DDBJ databases">
        <title>Halosimplex halophilum sp. nov. and Halosimplex salinum sp. nov., two new members of the genus Halosimplex.</title>
        <authorList>
            <person name="Cui H.L."/>
        </authorList>
    </citation>
    <scope>NUCLEOTIDE SEQUENCE [LARGE SCALE GENOMIC DNA]</scope>
    <source>
        <strain evidence="14 15">YGH94</strain>
    </source>
</reference>
<dbReference type="EC" id="2.3.2.27" evidence="3"/>
<evidence type="ECO:0000256" key="1">
    <source>
        <dbReference type="ARBA" id="ARBA00000900"/>
    </source>
</evidence>
<keyword evidence="9" id="KW-0862">Zinc</keyword>
<dbReference type="AlphaFoldDB" id="A0A7T3FWK8"/>
<keyword evidence="11 12" id="KW-0472">Membrane</keyword>
<dbReference type="PROSITE" id="PS51257">
    <property type="entry name" value="PROKAR_LIPOPROTEIN"/>
    <property type="match status" value="1"/>
</dbReference>
<feature type="transmembrane region" description="Helical" evidence="12">
    <location>
        <begin position="12"/>
        <end position="30"/>
    </location>
</feature>
<keyword evidence="7" id="KW-0863">Zinc-finger</keyword>
<keyword evidence="8" id="KW-0833">Ubl conjugation pathway</keyword>
<evidence type="ECO:0000256" key="12">
    <source>
        <dbReference type="SAM" id="Phobius"/>
    </source>
</evidence>
<dbReference type="OrthoDB" id="170690at2157"/>
<dbReference type="Pfam" id="PF12483">
    <property type="entry name" value="GIDE"/>
    <property type="match status" value="1"/>
</dbReference>
<dbReference type="GO" id="GO:0061630">
    <property type="term" value="F:ubiquitin protein ligase activity"/>
    <property type="evidence" value="ECO:0007669"/>
    <property type="project" value="UniProtKB-EC"/>
</dbReference>
<keyword evidence="6" id="KW-0479">Metal-binding</keyword>
<proteinExistence type="predicted"/>
<protein>
    <recommendedName>
        <fullName evidence="3">RING-type E3 ubiquitin transferase</fullName>
        <ecNumber evidence="3">2.3.2.27</ecNumber>
    </recommendedName>
</protein>
<keyword evidence="4" id="KW-0808">Transferase</keyword>
<evidence type="ECO:0000256" key="2">
    <source>
        <dbReference type="ARBA" id="ARBA00004141"/>
    </source>
</evidence>
<gene>
    <name evidence="14" type="ORF">I7X12_13895</name>
</gene>
<keyword evidence="5 12" id="KW-0812">Transmembrane</keyword>
<dbReference type="KEGG" id="hlt:I7X12_13895"/>
<dbReference type="InterPro" id="IPR010916">
    <property type="entry name" value="TonB_box_CS"/>
</dbReference>
<evidence type="ECO:0000256" key="8">
    <source>
        <dbReference type="ARBA" id="ARBA00022786"/>
    </source>
</evidence>
<accession>A0A7T3FWK8</accession>
<evidence type="ECO:0000256" key="6">
    <source>
        <dbReference type="ARBA" id="ARBA00022723"/>
    </source>
</evidence>
<evidence type="ECO:0000256" key="3">
    <source>
        <dbReference type="ARBA" id="ARBA00012483"/>
    </source>
</evidence>
<feature type="domain" description="E3 Ubiquitin ligase MUL1-like" evidence="13">
    <location>
        <begin position="198"/>
        <end position="268"/>
    </location>
</feature>
<evidence type="ECO:0000256" key="9">
    <source>
        <dbReference type="ARBA" id="ARBA00022833"/>
    </source>
</evidence>
<comment type="catalytic activity">
    <reaction evidence="1">
        <text>S-ubiquitinyl-[E2 ubiquitin-conjugating enzyme]-L-cysteine + [acceptor protein]-L-lysine = [E2 ubiquitin-conjugating enzyme]-L-cysteine + N(6)-ubiquitinyl-[acceptor protein]-L-lysine.</text>
        <dbReference type="EC" id="2.3.2.27"/>
    </reaction>
</comment>
<feature type="transmembrane region" description="Helical" evidence="12">
    <location>
        <begin position="258"/>
        <end position="277"/>
    </location>
</feature>
<dbReference type="EMBL" id="CP065856">
    <property type="protein sequence ID" value="QPV61837.1"/>
    <property type="molecule type" value="Genomic_DNA"/>
</dbReference>
<sequence length="279" mass="30192">MRIDAEAVGSALLVGLTLTLSCSWFLYRGWRFRRRARRVRETPSETLATARPGDTVVVTGTASGRDGAVTGPLSGERGVLAAWLVEEWHNVFSRFWSSKARGIRTASFEVDAGERTVAVRARTADGPAGLWDGVNGDDALVGLATEDVRVEVDSFGTDTEIAAAADRPGRFRDLEREVGLDDAENEAVFDVGRTDGTRRYRESVLETGEEVTVRGTLAAPDDAGDPPVVTPPDDGRLLVSTLSAAALSRRYRRSYWKLFYGPLALVASCTLLVGLVMSL</sequence>
<name>A0A7T3FWK8_9EURY</name>
<evidence type="ECO:0000256" key="10">
    <source>
        <dbReference type="ARBA" id="ARBA00022989"/>
    </source>
</evidence>
<dbReference type="GeneID" id="60589606"/>
<dbReference type="GO" id="GO:0016020">
    <property type="term" value="C:membrane"/>
    <property type="evidence" value="ECO:0007669"/>
    <property type="project" value="UniProtKB-SubCell"/>
</dbReference>
<evidence type="ECO:0000256" key="11">
    <source>
        <dbReference type="ARBA" id="ARBA00023136"/>
    </source>
</evidence>
<keyword evidence="10 12" id="KW-1133">Transmembrane helix</keyword>
<dbReference type="InterPro" id="IPR022170">
    <property type="entry name" value="MUL1-like"/>
</dbReference>
<keyword evidence="15" id="KW-1185">Reference proteome</keyword>
<comment type="subcellular location">
    <subcellularLocation>
        <location evidence="2">Membrane</location>
        <topology evidence="2">Multi-pass membrane protein</topology>
    </subcellularLocation>
</comment>
<dbReference type="RefSeq" id="WP_198060659.1">
    <property type="nucleotide sequence ID" value="NZ_CP065856.1"/>
</dbReference>
<organism evidence="14 15">
    <name type="scientific">Halosimplex litoreum</name>
    <dbReference type="NCBI Taxonomy" id="1198301"/>
    <lineage>
        <taxon>Archaea</taxon>
        <taxon>Methanobacteriati</taxon>
        <taxon>Methanobacteriota</taxon>
        <taxon>Stenosarchaea group</taxon>
        <taxon>Halobacteria</taxon>
        <taxon>Halobacteriales</taxon>
        <taxon>Haloarculaceae</taxon>
        <taxon>Halosimplex</taxon>
    </lineage>
</organism>
<dbReference type="PROSITE" id="PS00430">
    <property type="entry name" value="TONB_DEPENDENT_REC_1"/>
    <property type="match status" value="1"/>
</dbReference>
<evidence type="ECO:0000256" key="4">
    <source>
        <dbReference type="ARBA" id="ARBA00022679"/>
    </source>
</evidence>
<dbReference type="GO" id="GO:0008270">
    <property type="term" value="F:zinc ion binding"/>
    <property type="evidence" value="ECO:0007669"/>
    <property type="project" value="UniProtKB-KW"/>
</dbReference>
<evidence type="ECO:0000313" key="15">
    <source>
        <dbReference type="Proteomes" id="UP000595001"/>
    </source>
</evidence>
<evidence type="ECO:0000256" key="7">
    <source>
        <dbReference type="ARBA" id="ARBA00022771"/>
    </source>
</evidence>
<dbReference type="Proteomes" id="UP000595001">
    <property type="component" value="Chromosome"/>
</dbReference>